<evidence type="ECO:0000313" key="1">
    <source>
        <dbReference type="EMBL" id="JAH15039.1"/>
    </source>
</evidence>
<dbReference type="EMBL" id="GBXM01093538">
    <property type="protein sequence ID" value="JAH15039.1"/>
    <property type="molecule type" value="Transcribed_RNA"/>
</dbReference>
<dbReference type="AlphaFoldDB" id="A0A0E9QE22"/>
<protein>
    <submittedName>
        <fullName evidence="1">Uncharacterized protein</fullName>
    </submittedName>
</protein>
<proteinExistence type="predicted"/>
<sequence length="74" mass="8627">MYFPSRLTAPVRAQIRSGVRERSLVQRTAAKKNKLQAVALEYVPHLINLRSRITFRFVWMFVSGQTQSRKKHGL</sequence>
<name>A0A0E9QE22_ANGAN</name>
<reference evidence="1" key="2">
    <citation type="journal article" date="2015" name="Fish Shellfish Immunol.">
        <title>Early steps in the European eel (Anguilla anguilla)-Vibrio vulnificus interaction in the gills: Role of the RtxA13 toxin.</title>
        <authorList>
            <person name="Callol A."/>
            <person name="Pajuelo D."/>
            <person name="Ebbesson L."/>
            <person name="Teles M."/>
            <person name="MacKenzie S."/>
            <person name="Amaro C."/>
        </authorList>
    </citation>
    <scope>NUCLEOTIDE SEQUENCE</scope>
</reference>
<accession>A0A0E9QE22</accession>
<reference evidence="1" key="1">
    <citation type="submission" date="2014-11" db="EMBL/GenBank/DDBJ databases">
        <authorList>
            <person name="Amaro Gonzalez C."/>
        </authorList>
    </citation>
    <scope>NUCLEOTIDE SEQUENCE</scope>
</reference>
<organism evidence="1">
    <name type="scientific">Anguilla anguilla</name>
    <name type="common">European freshwater eel</name>
    <name type="synonym">Muraena anguilla</name>
    <dbReference type="NCBI Taxonomy" id="7936"/>
    <lineage>
        <taxon>Eukaryota</taxon>
        <taxon>Metazoa</taxon>
        <taxon>Chordata</taxon>
        <taxon>Craniata</taxon>
        <taxon>Vertebrata</taxon>
        <taxon>Euteleostomi</taxon>
        <taxon>Actinopterygii</taxon>
        <taxon>Neopterygii</taxon>
        <taxon>Teleostei</taxon>
        <taxon>Anguilliformes</taxon>
        <taxon>Anguillidae</taxon>
        <taxon>Anguilla</taxon>
    </lineage>
</organism>